<geneLocation type="plasmid" evidence="2">
    <name>ppnihbp1_2</name>
</geneLocation>
<name>A0A6G6J716_PSENT</name>
<keyword evidence="1" id="KW-0614">Plasmid</keyword>
<organism evidence="1 2">
    <name type="scientific">Pseudomonas nitroreducens</name>
    <dbReference type="NCBI Taxonomy" id="46680"/>
    <lineage>
        <taxon>Bacteria</taxon>
        <taxon>Pseudomonadati</taxon>
        <taxon>Pseudomonadota</taxon>
        <taxon>Gammaproteobacteria</taxon>
        <taxon>Pseudomonadales</taxon>
        <taxon>Pseudomonadaceae</taxon>
        <taxon>Pseudomonas</taxon>
    </lineage>
</organism>
<dbReference type="KEGG" id="pnt:G5B91_33000"/>
<accession>A0A6G6J716</accession>
<dbReference type="Proteomes" id="UP000501063">
    <property type="component" value="Plasmid pPniHBP1_2"/>
</dbReference>
<protein>
    <submittedName>
        <fullName evidence="1">Uncharacterized protein</fullName>
    </submittedName>
</protein>
<dbReference type="AlphaFoldDB" id="A0A6G6J716"/>
<dbReference type="RefSeq" id="WP_024766577.1">
    <property type="nucleotide sequence ID" value="NZ_CP049141.1"/>
</dbReference>
<sequence>MGNTDPEIEFAGPATLPSGLVALCEQGIVSSLSRFLAEGVDVGGVHLVRTIAVVSLDLGTAGAFPIVMIDHHDDDDEAMRFSVAVFSALKNQGKASSEQVARWRRALFAVVPNY</sequence>
<proteinExistence type="predicted"/>
<dbReference type="EMBL" id="CP049141">
    <property type="protein sequence ID" value="QIE91175.1"/>
    <property type="molecule type" value="Genomic_DNA"/>
</dbReference>
<evidence type="ECO:0000313" key="1">
    <source>
        <dbReference type="EMBL" id="QIE91175.1"/>
    </source>
</evidence>
<gene>
    <name evidence="1" type="ORF">G5B91_33000</name>
</gene>
<evidence type="ECO:0000313" key="2">
    <source>
        <dbReference type="Proteomes" id="UP000501063"/>
    </source>
</evidence>
<reference evidence="1 2" key="1">
    <citation type="submission" date="2020-02" db="EMBL/GenBank/DDBJ databases">
        <title>Integrative conjugative elements (ICEs) and plasmids drive adaptation of Pseudomonas nitroreducens strain HBP1 to wastewater environment.</title>
        <authorList>
            <person name="Sentchilo V."/>
            <person name="Carraro N."/>
            <person name="Bertelli C."/>
            <person name="van der Meer J.R."/>
        </authorList>
    </citation>
    <scope>NUCLEOTIDE SEQUENCE [LARGE SCALE GENOMIC DNA]</scope>
    <source>
        <strain evidence="1 2">HBP1</strain>
        <plasmid evidence="2">ppnihbp1_2</plasmid>
    </source>
</reference>